<dbReference type="GO" id="GO:0002940">
    <property type="term" value="P:tRNA N2-guanine methylation"/>
    <property type="evidence" value="ECO:0007669"/>
    <property type="project" value="TreeGrafter"/>
</dbReference>
<evidence type="ECO:0000256" key="2">
    <source>
        <dbReference type="ARBA" id="ARBA00022603"/>
    </source>
</evidence>
<comment type="catalytic activity">
    <reaction evidence="8">
        <text>guanosine(26) in tRNA + 2 S-adenosyl-L-methionine = N(2)-dimethylguanosine(26) in tRNA + 2 S-adenosyl-L-homocysteine + 2 H(+)</text>
        <dbReference type="Rhea" id="RHEA:43140"/>
        <dbReference type="Rhea" id="RHEA-COMP:10359"/>
        <dbReference type="Rhea" id="RHEA-COMP:10360"/>
        <dbReference type="ChEBI" id="CHEBI:15378"/>
        <dbReference type="ChEBI" id="CHEBI:57856"/>
        <dbReference type="ChEBI" id="CHEBI:59789"/>
        <dbReference type="ChEBI" id="CHEBI:74269"/>
        <dbReference type="ChEBI" id="CHEBI:74513"/>
        <dbReference type="EC" id="2.1.1.216"/>
    </reaction>
</comment>
<dbReference type="Gene3D" id="3.40.50.150">
    <property type="entry name" value="Vaccinia Virus protein VP39"/>
    <property type="match status" value="1"/>
</dbReference>
<evidence type="ECO:0000313" key="13">
    <source>
        <dbReference type="Proteomes" id="UP000886998"/>
    </source>
</evidence>
<evidence type="ECO:0000256" key="7">
    <source>
        <dbReference type="ARBA" id="ARBA00039099"/>
    </source>
</evidence>
<dbReference type="AlphaFoldDB" id="A0A8X6XWK5"/>
<dbReference type="InterPro" id="IPR002905">
    <property type="entry name" value="Trm1"/>
</dbReference>
<evidence type="ECO:0000256" key="10">
    <source>
        <dbReference type="PROSITE-ProRule" id="PRU00958"/>
    </source>
</evidence>
<comment type="similarity">
    <text evidence="10">Belongs to the class I-like SAM-binding methyltransferase superfamily. Trm1 family.</text>
</comment>
<gene>
    <name evidence="12" type="ORF">TNIN_446731</name>
</gene>
<dbReference type="PANTHER" id="PTHR10631">
    <property type="entry name" value="N 2 ,N 2 -DIMETHYLGUANOSINE TRNA METHYLTRANSFERASE"/>
    <property type="match status" value="1"/>
</dbReference>
<dbReference type="Gene3D" id="3.30.56.70">
    <property type="entry name" value="N2,N2-dimethylguanosine tRNA methyltransferase, C-terminal domain"/>
    <property type="match status" value="1"/>
</dbReference>
<proteinExistence type="inferred from homology"/>
<dbReference type="FunFam" id="3.30.56.70:FF:000001">
    <property type="entry name" value="tRNA (guanine(26)-N(2))-dimethyltransferase"/>
    <property type="match status" value="1"/>
</dbReference>
<dbReference type="GO" id="GO:0000049">
    <property type="term" value="F:tRNA binding"/>
    <property type="evidence" value="ECO:0007669"/>
    <property type="project" value="UniProtKB-UniRule"/>
</dbReference>
<evidence type="ECO:0000313" key="12">
    <source>
        <dbReference type="EMBL" id="GFY61295.1"/>
    </source>
</evidence>
<evidence type="ECO:0000256" key="3">
    <source>
        <dbReference type="ARBA" id="ARBA00022679"/>
    </source>
</evidence>
<dbReference type="InterPro" id="IPR029063">
    <property type="entry name" value="SAM-dependent_MTases_sf"/>
</dbReference>
<accession>A0A8X6XWK5</accession>
<evidence type="ECO:0000256" key="9">
    <source>
        <dbReference type="ARBA" id="ARBA00074266"/>
    </source>
</evidence>
<feature type="region of interest" description="Disordered" evidence="11">
    <location>
        <begin position="336"/>
        <end position="387"/>
    </location>
</feature>
<dbReference type="GO" id="GO:0160104">
    <property type="term" value="F:tRNA (guanine(26)-N2)-dimethyltransferase activity"/>
    <property type="evidence" value="ECO:0007669"/>
    <property type="project" value="UniProtKB-EC"/>
</dbReference>
<dbReference type="PANTHER" id="PTHR10631:SF3">
    <property type="entry name" value="TRNA (GUANINE(26)-N(2))-DIMETHYLTRANSFERASE"/>
    <property type="match status" value="1"/>
</dbReference>
<evidence type="ECO:0000256" key="4">
    <source>
        <dbReference type="ARBA" id="ARBA00022691"/>
    </source>
</evidence>
<comment type="caution">
    <text evidence="12">The sequence shown here is derived from an EMBL/GenBank/DDBJ whole genome shotgun (WGS) entry which is preliminary data.</text>
</comment>
<keyword evidence="1 10" id="KW-0820">tRNA-binding</keyword>
<dbReference type="PROSITE" id="PS51626">
    <property type="entry name" value="SAM_MT_TRM1"/>
    <property type="match status" value="1"/>
</dbReference>
<sequence length="387" mass="43574">MYKHRQFKDRFDAVDLDPYGTAAPFLDAAVQCVKDGGLLMITCTDMAILCGNGVEACHAKYGSVSAKMSCCHEMALRIVLRSIESHANRYGRYIVPLISLSADFYIRLFVRIFTSPSTVKESVTKLSMVYTCNGCKSFHLQPLGNRLVTTLGQKYIPSVGPPVNKNCDICGYTFKISGPIWSYRLHDKEFITKIVENLNKEIDLYGTSKRMLGILTVMLEELDDCPLFHKYEDLSSILHVTSPSITEIRSAILNAGYKVSISHAAPTSVKTDAPQNVIWDVMRAWANLHPGKKTMELDVSKTIMSKKSSIEVSFEPHTEAEPSSRKNNLLRFQINPTRNWGPKCKATSSVNQNNEEKQSRKSKRKKRNQTNNVENKKSKEEENDMAS</sequence>
<evidence type="ECO:0000256" key="8">
    <source>
        <dbReference type="ARBA" id="ARBA00051897"/>
    </source>
</evidence>
<evidence type="ECO:0000256" key="5">
    <source>
        <dbReference type="ARBA" id="ARBA00022694"/>
    </source>
</evidence>
<keyword evidence="6 10" id="KW-0694">RNA-binding</keyword>
<keyword evidence="3 10" id="KW-0808">Transferase</keyword>
<dbReference type="EMBL" id="BMAV01013554">
    <property type="protein sequence ID" value="GFY61295.1"/>
    <property type="molecule type" value="Genomic_DNA"/>
</dbReference>
<dbReference type="Pfam" id="PF02005">
    <property type="entry name" value="TRM"/>
    <property type="match status" value="1"/>
</dbReference>
<keyword evidence="4 10" id="KW-0949">S-adenosyl-L-methionine</keyword>
<evidence type="ECO:0000256" key="1">
    <source>
        <dbReference type="ARBA" id="ARBA00022555"/>
    </source>
</evidence>
<dbReference type="EC" id="2.1.1.216" evidence="7"/>
<evidence type="ECO:0000256" key="6">
    <source>
        <dbReference type="ARBA" id="ARBA00022884"/>
    </source>
</evidence>
<dbReference type="Proteomes" id="UP000886998">
    <property type="component" value="Unassembled WGS sequence"/>
</dbReference>
<evidence type="ECO:0000256" key="11">
    <source>
        <dbReference type="SAM" id="MobiDB-lite"/>
    </source>
</evidence>
<dbReference type="SUPFAM" id="SSF53335">
    <property type="entry name" value="S-adenosyl-L-methionine-dependent methyltransferases"/>
    <property type="match status" value="1"/>
</dbReference>
<dbReference type="OrthoDB" id="6349953at2759"/>
<protein>
    <recommendedName>
        <fullName evidence="9">tRNA (guanine(26)-N(2))-dimethyltransferase</fullName>
        <ecNumber evidence="7">2.1.1.216</ecNumber>
    </recommendedName>
</protein>
<keyword evidence="5 10" id="KW-0819">tRNA processing</keyword>
<keyword evidence="2 10" id="KW-0489">Methyltransferase</keyword>
<keyword evidence="13" id="KW-1185">Reference proteome</keyword>
<name>A0A8X6XWK5_9ARAC</name>
<organism evidence="12 13">
    <name type="scientific">Trichonephila inaurata madagascariensis</name>
    <dbReference type="NCBI Taxonomy" id="2747483"/>
    <lineage>
        <taxon>Eukaryota</taxon>
        <taxon>Metazoa</taxon>
        <taxon>Ecdysozoa</taxon>
        <taxon>Arthropoda</taxon>
        <taxon>Chelicerata</taxon>
        <taxon>Arachnida</taxon>
        <taxon>Araneae</taxon>
        <taxon>Araneomorphae</taxon>
        <taxon>Entelegynae</taxon>
        <taxon>Araneoidea</taxon>
        <taxon>Nephilidae</taxon>
        <taxon>Trichonephila</taxon>
        <taxon>Trichonephila inaurata</taxon>
    </lineage>
</organism>
<dbReference type="GO" id="GO:0005634">
    <property type="term" value="C:nucleus"/>
    <property type="evidence" value="ECO:0007669"/>
    <property type="project" value="TreeGrafter"/>
</dbReference>
<dbReference type="InterPro" id="IPR042296">
    <property type="entry name" value="tRNA_met_Trm1_C"/>
</dbReference>
<reference evidence="12" key="1">
    <citation type="submission" date="2020-08" db="EMBL/GenBank/DDBJ databases">
        <title>Multicomponent nature underlies the extraordinary mechanical properties of spider dragline silk.</title>
        <authorList>
            <person name="Kono N."/>
            <person name="Nakamura H."/>
            <person name="Mori M."/>
            <person name="Yoshida Y."/>
            <person name="Ohtoshi R."/>
            <person name="Malay A.D."/>
            <person name="Moran D.A.P."/>
            <person name="Tomita M."/>
            <person name="Numata K."/>
            <person name="Arakawa K."/>
        </authorList>
    </citation>
    <scope>NUCLEOTIDE SEQUENCE</scope>
</reference>